<keyword evidence="3" id="KW-0804">Transcription</keyword>
<dbReference type="Pfam" id="PF01380">
    <property type="entry name" value="SIS"/>
    <property type="match status" value="1"/>
</dbReference>
<dbReference type="SUPFAM" id="SSF46689">
    <property type="entry name" value="Homeodomain-like"/>
    <property type="match status" value="1"/>
</dbReference>
<dbReference type="SUPFAM" id="SSF53697">
    <property type="entry name" value="SIS domain"/>
    <property type="match status" value="1"/>
</dbReference>
<keyword evidence="2" id="KW-0238">DNA-binding</keyword>
<evidence type="ECO:0000259" key="5">
    <source>
        <dbReference type="PROSITE" id="PS51464"/>
    </source>
</evidence>
<dbReference type="InterPro" id="IPR001347">
    <property type="entry name" value="SIS_dom"/>
</dbReference>
<proteinExistence type="predicted"/>
<reference evidence="6 7" key="1">
    <citation type="submission" date="2021-03" db="EMBL/GenBank/DDBJ databases">
        <authorList>
            <person name="Gilmore M.S."/>
            <person name="Schwartzman J."/>
            <person name="Van Tyne D."/>
            <person name="Martin M."/>
            <person name="Earl A.M."/>
            <person name="Manson A.L."/>
            <person name="Straub T."/>
            <person name="Salamzade R."/>
            <person name="Saavedra J."/>
            <person name="Lebreton F."/>
            <person name="Prichula J."/>
            <person name="Schaufler K."/>
            <person name="Gaca A."/>
            <person name="Sgardioli B."/>
            <person name="Wagenaar J."/>
            <person name="Strong T."/>
        </authorList>
    </citation>
    <scope>NUCLEOTIDE SEQUENCE [LARGE SCALE GENOMIC DNA]</scope>
    <source>
        <strain evidence="6 7">665A</strain>
    </source>
</reference>
<comment type="caution">
    <text evidence="6">The sequence shown here is derived from an EMBL/GenBank/DDBJ whole genome shotgun (WGS) entry which is preliminary data.</text>
</comment>
<evidence type="ECO:0000313" key="7">
    <source>
        <dbReference type="Proteomes" id="UP000664357"/>
    </source>
</evidence>
<keyword evidence="1" id="KW-0805">Transcription regulation</keyword>
<dbReference type="Gene3D" id="3.40.50.10490">
    <property type="entry name" value="Glucose-6-phosphate isomerase like protein, domain 1"/>
    <property type="match status" value="1"/>
</dbReference>
<dbReference type="InterPro" id="IPR047640">
    <property type="entry name" value="RpiR-like"/>
</dbReference>
<feature type="domain" description="SIS" evidence="5">
    <location>
        <begin position="131"/>
        <end position="271"/>
    </location>
</feature>
<feature type="domain" description="HTH rpiR-type" evidence="4">
    <location>
        <begin position="5"/>
        <end position="81"/>
    </location>
</feature>
<dbReference type="RefSeq" id="WP_207703080.1">
    <property type="nucleotide sequence ID" value="NZ_JAFREL020000002.1"/>
</dbReference>
<accession>A0ABV0EPD0</accession>
<dbReference type="Gene3D" id="1.10.10.10">
    <property type="entry name" value="Winged helix-like DNA-binding domain superfamily/Winged helix DNA-binding domain"/>
    <property type="match status" value="1"/>
</dbReference>
<dbReference type="PROSITE" id="PS51071">
    <property type="entry name" value="HTH_RPIR"/>
    <property type="match status" value="1"/>
</dbReference>
<dbReference type="InterPro" id="IPR009057">
    <property type="entry name" value="Homeodomain-like_sf"/>
</dbReference>
<dbReference type="Proteomes" id="UP000664357">
    <property type="component" value="Unassembled WGS sequence"/>
</dbReference>
<dbReference type="InterPro" id="IPR035472">
    <property type="entry name" value="RpiR-like_SIS"/>
</dbReference>
<keyword evidence="7" id="KW-1185">Reference proteome</keyword>
<dbReference type="PANTHER" id="PTHR30514">
    <property type="entry name" value="GLUCOKINASE"/>
    <property type="match status" value="1"/>
</dbReference>
<dbReference type="EMBL" id="JAFREL020000002">
    <property type="protein sequence ID" value="MEO1770483.1"/>
    <property type="molecule type" value="Genomic_DNA"/>
</dbReference>
<evidence type="ECO:0000259" key="4">
    <source>
        <dbReference type="PROSITE" id="PS51071"/>
    </source>
</evidence>
<evidence type="ECO:0000313" key="6">
    <source>
        <dbReference type="EMBL" id="MEO1770483.1"/>
    </source>
</evidence>
<dbReference type="InterPro" id="IPR000281">
    <property type="entry name" value="HTH_RpiR"/>
</dbReference>
<evidence type="ECO:0000256" key="1">
    <source>
        <dbReference type="ARBA" id="ARBA00023015"/>
    </source>
</evidence>
<dbReference type="PROSITE" id="PS51464">
    <property type="entry name" value="SIS"/>
    <property type="match status" value="1"/>
</dbReference>
<sequence>MNENQLYSETIKLNYNSLSKSEKKIADYVLETGYKVSEMALAELAKATGVSDPSVVRFTKALGYKGFSDFKSHVLRDWGKESSLPQSDKFVDLNISPEDKLESIPQKIVSSSMKGLEDTMKIFDYEAYEKAVHSISKANRIEVFGVGTSGSIALDFVSRLIRIGLNARYFADNHLEQLSLVSLGKEDVAIAISHSGSTIDAVDSLKIAKEAGATTIALTNYKASHISKYSDIDLLTGDHETTFYSETMVSRMSLLSLVDMLYMGILLSDYEKYTTILDKVNTLVEKKNY</sequence>
<dbReference type="Pfam" id="PF01418">
    <property type="entry name" value="HTH_6"/>
    <property type="match status" value="1"/>
</dbReference>
<dbReference type="InterPro" id="IPR046348">
    <property type="entry name" value="SIS_dom_sf"/>
</dbReference>
<evidence type="ECO:0000256" key="2">
    <source>
        <dbReference type="ARBA" id="ARBA00023125"/>
    </source>
</evidence>
<dbReference type="InterPro" id="IPR036388">
    <property type="entry name" value="WH-like_DNA-bd_sf"/>
</dbReference>
<dbReference type="PANTHER" id="PTHR30514:SF1">
    <property type="entry name" value="HTH-TYPE TRANSCRIPTIONAL REGULATOR HEXR-RELATED"/>
    <property type="match status" value="1"/>
</dbReference>
<evidence type="ECO:0008006" key="8">
    <source>
        <dbReference type="Google" id="ProtNLM"/>
    </source>
</evidence>
<reference evidence="6 7" key="2">
    <citation type="submission" date="2024-02" db="EMBL/GenBank/DDBJ databases">
        <title>The Genome Sequence of Enterococcus sp. DIV0159.</title>
        <authorList>
            <person name="Earl A."/>
            <person name="Manson A."/>
            <person name="Gilmore M."/>
            <person name="Sanders J."/>
            <person name="Shea T."/>
            <person name="Howe W."/>
            <person name="Livny J."/>
            <person name="Cuomo C."/>
            <person name="Neafsey D."/>
            <person name="Birren B."/>
        </authorList>
    </citation>
    <scope>NUCLEOTIDE SEQUENCE [LARGE SCALE GENOMIC DNA]</scope>
    <source>
        <strain evidence="6 7">665A</strain>
    </source>
</reference>
<dbReference type="CDD" id="cd05013">
    <property type="entry name" value="SIS_RpiR"/>
    <property type="match status" value="1"/>
</dbReference>
<gene>
    <name evidence="6" type="ORF">JZO67_002436</name>
</gene>
<evidence type="ECO:0000256" key="3">
    <source>
        <dbReference type="ARBA" id="ARBA00023163"/>
    </source>
</evidence>
<name>A0ABV0EPD0_9ENTE</name>
<protein>
    <recommendedName>
        <fullName evidence="8">RpiR family transcriptional regulator</fullName>
    </recommendedName>
</protein>
<organism evidence="6 7">
    <name type="scientific">Candidatus Enterococcus ferrettii</name>
    <dbReference type="NCBI Taxonomy" id="2815324"/>
    <lineage>
        <taxon>Bacteria</taxon>
        <taxon>Bacillati</taxon>
        <taxon>Bacillota</taxon>
        <taxon>Bacilli</taxon>
        <taxon>Lactobacillales</taxon>
        <taxon>Enterococcaceae</taxon>
        <taxon>Enterococcus</taxon>
    </lineage>
</organism>